<accession>A0ACC4BAN6</accession>
<feature type="non-terminal residue" evidence="1">
    <location>
        <position position="126"/>
    </location>
</feature>
<comment type="caution">
    <text evidence="1">The sequence shown here is derived from an EMBL/GenBank/DDBJ whole genome shotgun (WGS) entry which is preliminary data.</text>
</comment>
<organism evidence="1 2">
    <name type="scientific">Populus alba</name>
    <name type="common">White poplar</name>
    <dbReference type="NCBI Taxonomy" id="43335"/>
    <lineage>
        <taxon>Eukaryota</taxon>
        <taxon>Viridiplantae</taxon>
        <taxon>Streptophyta</taxon>
        <taxon>Embryophyta</taxon>
        <taxon>Tracheophyta</taxon>
        <taxon>Spermatophyta</taxon>
        <taxon>Magnoliopsida</taxon>
        <taxon>eudicotyledons</taxon>
        <taxon>Gunneridae</taxon>
        <taxon>Pentapetalae</taxon>
        <taxon>rosids</taxon>
        <taxon>fabids</taxon>
        <taxon>Malpighiales</taxon>
        <taxon>Salicaceae</taxon>
        <taxon>Saliceae</taxon>
        <taxon>Populus</taxon>
    </lineage>
</organism>
<evidence type="ECO:0000313" key="1">
    <source>
        <dbReference type="EMBL" id="KAL3575580.1"/>
    </source>
</evidence>
<protein>
    <submittedName>
        <fullName evidence="1">Uncharacterized protein</fullName>
    </submittedName>
</protein>
<dbReference type="Proteomes" id="UP000309997">
    <property type="component" value="Unassembled WGS sequence"/>
</dbReference>
<dbReference type="EMBL" id="RCHU02000012">
    <property type="protein sequence ID" value="KAL3575580.1"/>
    <property type="molecule type" value="Genomic_DNA"/>
</dbReference>
<sequence length="126" mass="14409">NAKDSERAQTSGSILSSLTTKKEIPLFTATRRGIHDIVELIIKLHPHAIDQRDQMNRSILDVAVMYRQKKIFDIVKEKKIPMARIRRVVDKSGNTLLHHVADMKKNSGVTKPGPALQLQEELKWFE</sequence>
<evidence type="ECO:0000313" key="2">
    <source>
        <dbReference type="Proteomes" id="UP000309997"/>
    </source>
</evidence>
<reference evidence="1 2" key="1">
    <citation type="journal article" date="2024" name="Plant Biotechnol. J.">
        <title>Genome and CRISPR/Cas9 system of a widespread forest tree (Populus alba) in the world.</title>
        <authorList>
            <person name="Liu Y.J."/>
            <person name="Jiang P.F."/>
            <person name="Han X.M."/>
            <person name="Li X.Y."/>
            <person name="Wang H.M."/>
            <person name="Wang Y.J."/>
            <person name="Wang X.X."/>
            <person name="Zeng Q.Y."/>
        </authorList>
    </citation>
    <scope>NUCLEOTIDE SEQUENCE [LARGE SCALE GENOMIC DNA]</scope>
    <source>
        <strain evidence="2">cv. PAL-ZL1</strain>
    </source>
</reference>
<keyword evidence="2" id="KW-1185">Reference proteome</keyword>
<feature type="non-terminal residue" evidence="1">
    <location>
        <position position="1"/>
    </location>
</feature>
<proteinExistence type="predicted"/>
<name>A0ACC4BAN6_POPAL</name>
<gene>
    <name evidence="1" type="ORF">D5086_023681</name>
</gene>